<name>A0A9N8EYS3_9STRA</name>
<keyword evidence="2" id="KW-1133">Transmembrane helix</keyword>
<comment type="caution">
    <text evidence="3">The sequence shown here is derived from an EMBL/GenBank/DDBJ whole genome shotgun (WGS) entry which is preliminary data.</text>
</comment>
<dbReference type="EMBL" id="CAICTM010001956">
    <property type="protein sequence ID" value="CAB9527210.1"/>
    <property type="molecule type" value="Genomic_DNA"/>
</dbReference>
<dbReference type="Proteomes" id="UP001153069">
    <property type="component" value="Unassembled WGS sequence"/>
</dbReference>
<reference evidence="3" key="1">
    <citation type="submission" date="2020-06" db="EMBL/GenBank/DDBJ databases">
        <authorList>
            <consortium name="Plant Systems Biology data submission"/>
        </authorList>
    </citation>
    <scope>NUCLEOTIDE SEQUENCE</scope>
    <source>
        <strain evidence="3">D6</strain>
    </source>
</reference>
<keyword evidence="1" id="KW-0175">Coiled coil</keyword>
<evidence type="ECO:0000256" key="2">
    <source>
        <dbReference type="SAM" id="Phobius"/>
    </source>
</evidence>
<feature type="coiled-coil region" evidence="1">
    <location>
        <begin position="50"/>
        <end position="77"/>
    </location>
</feature>
<evidence type="ECO:0000313" key="4">
    <source>
        <dbReference type="Proteomes" id="UP001153069"/>
    </source>
</evidence>
<evidence type="ECO:0000256" key="1">
    <source>
        <dbReference type="SAM" id="Coils"/>
    </source>
</evidence>
<keyword evidence="2" id="KW-0472">Membrane</keyword>
<sequence>MSFPNINGHSMEPSDTRFGSPHLSLAMPVETAQETPLADAELISLSGNFLEAFDNENSELESLVRDLGSRNVELQERKVFQRRFLVHKLALPMCVLFLLIVAAVTVHSFAANNHASKGNPAVIVLMRKGD</sequence>
<organism evidence="3 4">
    <name type="scientific">Seminavis robusta</name>
    <dbReference type="NCBI Taxonomy" id="568900"/>
    <lineage>
        <taxon>Eukaryota</taxon>
        <taxon>Sar</taxon>
        <taxon>Stramenopiles</taxon>
        <taxon>Ochrophyta</taxon>
        <taxon>Bacillariophyta</taxon>
        <taxon>Bacillariophyceae</taxon>
        <taxon>Bacillariophycidae</taxon>
        <taxon>Naviculales</taxon>
        <taxon>Naviculaceae</taxon>
        <taxon>Seminavis</taxon>
    </lineage>
</organism>
<proteinExistence type="predicted"/>
<dbReference type="AlphaFoldDB" id="A0A9N8EYS3"/>
<accession>A0A9N8EYS3</accession>
<keyword evidence="4" id="KW-1185">Reference proteome</keyword>
<protein>
    <submittedName>
        <fullName evidence="3">Uncharacterized protein</fullName>
    </submittedName>
</protein>
<evidence type="ECO:0000313" key="3">
    <source>
        <dbReference type="EMBL" id="CAB9527210.1"/>
    </source>
</evidence>
<gene>
    <name evidence="3" type="ORF">SEMRO_1958_G307850.1</name>
</gene>
<keyword evidence="2" id="KW-0812">Transmembrane</keyword>
<feature type="transmembrane region" description="Helical" evidence="2">
    <location>
        <begin position="89"/>
        <end position="110"/>
    </location>
</feature>